<evidence type="ECO:0000256" key="1">
    <source>
        <dbReference type="SAM" id="Coils"/>
    </source>
</evidence>
<dbReference type="EMBL" id="OV696697">
    <property type="protein sequence ID" value="CAH1242473.1"/>
    <property type="molecule type" value="Genomic_DNA"/>
</dbReference>
<dbReference type="AlphaFoldDB" id="A0A8K0E5K7"/>
<dbReference type="Proteomes" id="UP000838412">
    <property type="component" value="Chromosome 12"/>
</dbReference>
<name>A0A8K0E5K7_BRALA</name>
<dbReference type="OrthoDB" id="10032694at2759"/>
<dbReference type="PANTHER" id="PTHR31424:SF6">
    <property type="match status" value="1"/>
</dbReference>
<gene>
    <name evidence="2" type="primary">Hypp6747</name>
    <name evidence="2" type="ORF">BLAG_LOCUS5764</name>
</gene>
<feature type="coiled-coil region" evidence="1">
    <location>
        <begin position="418"/>
        <end position="483"/>
    </location>
</feature>
<keyword evidence="1" id="KW-0175">Coiled coil</keyword>
<accession>A0A8K0E5K7</accession>
<keyword evidence="3" id="KW-1185">Reference proteome</keyword>
<dbReference type="InterPro" id="IPR009689">
    <property type="entry name" value="DUF1280"/>
</dbReference>
<sequence length="694" mass="78831">MQPLTLQKVTVARKPASEVTKATDWRRAKEVHSTRNVTSGGDVEHQMVTEMKLVSQERLKEMLQSLKLDLVRIPDGHLLSAKTDLNMSWNQTRELKRWLNQYGITCESQKKSRSIAGALLANQEVKCELLPFTVRDDDGCRTVQLRPAASVKSLTASVLDNLQRKAEAGNLTWHGGMVPEDEIWVKILGDYGGDTYKTAFQVLNCKNPNSGDNTVVFSLFKAKESSENITTGTSQFVAEIEELKAKVWRLPDGRDIHFRIFAATDYALLSKWYGISGACGVRPCVYCEVKKESMHMPKEDREIVIHMRSLERMDEQHKDFLERGRGMIKNAKLYKNVIAPAMYRIPLDQVCIPGLHVTLRIYQKLFKMLENELNDLDTIIATHLVQRVLPDPEVDQAQVLHHHALHGLLPYVVAVEEARQVDDQIAVIQADMDEQENNLTWSLLYGDSDAEDLLKVQDEVTALMEKKRKLEQKSRQIKEKAKVTTTNGPLAQHLDKVLQRHHVRRQAYHGKAFVGNHIHIMLKEEAIEDLTGVAKHAAEVIVTEVEGFPLSIVTKAQQVHLNYKKIMGLFAECYRGYSHARPMSAEDISALDRNITAFLTTFRELFPTSTFPIKLHLLEDHIVEWVSRWRFGLGFHGEQGIELVHSVFNQIERGTSGIADPVKQLKATLENHLLRTSPSHKGGVPAPKPRNFRR</sequence>
<protein>
    <submittedName>
        <fullName evidence="2">Hypp6747 protein</fullName>
    </submittedName>
</protein>
<dbReference type="Pfam" id="PF06918">
    <property type="entry name" value="DUF1280"/>
    <property type="match status" value="1"/>
</dbReference>
<dbReference type="PANTHER" id="PTHR31424">
    <property type="entry name" value="PROTEIN CBG23806"/>
    <property type="match status" value="1"/>
</dbReference>
<organism evidence="2 3">
    <name type="scientific">Branchiostoma lanceolatum</name>
    <name type="common">Common lancelet</name>
    <name type="synonym">Amphioxus lanceolatum</name>
    <dbReference type="NCBI Taxonomy" id="7740"/>
    <lineage>
        <taxon>Eukaryota</taxon>
        <taxon>Metazoa</taxon>
        <taxon>Chordata</taxon>
        <taxon>Cephalochordata</taxon>
        <taxon>Leptocardii</taxon>
        <taxon>Amphioxiformes</taxon>
        <taxon>Branchiostomatidae</taxon>
        <taxon>Branchiostoma</taxon>
    </lineage>
</organism>
<evidence type="ECO:0000313" key="2">
    <source>
        <dbReference type="EMBL" id="CAH1242473.1"/>
    </source>
</evidence>
<proteinExistence type="predicted"/>
<reference evidence="2" key="1">
    <citation type="submission" date="2022-01" db="EMBL/GenBank/DDBJ databases">
        <authorList>
            <person name="Braso-Vives M."/>
        </authorList>
    </citation>
    <scope>NUCLEOTIDE SEQUENCE</scope>
</reference>
<evidence type="ECO:0000313" key="3">
    <source>
        <dbReference type="Proteomes" id="UP000838412"/>
    </source>
</evidence>